<dbReference type="InParanoid" id="A0A6P7WW71"/>
<dbReference type="GeneID" id="115457219"/>
<dbReference type="OrthoDB" id="6151005at2759"/>
<dbReference type="GO" id="GO:0004930">
    <property type="term" value="F:G protein-coupled receptor activity"/>
    <property type="evidence" value="ECO:0007669"/>
    <property type="project" value="UniProtKB-KW"/>
</dbReference>
<evidence type="ECO:0000256" key="5">
    <source>
        <dbReference type="ARBA" id="ARBA00022725"/>
    </source>
</evidence>
<feature type="transmembrane region" description="Helical" evidence="12">
    <location>
        <begin position="28"/>
        <end position="50"/>
    </location>
</feature>
<keyword evidence="6 12" id="KW-1133">Transmembrane helix</keyword>
<dbReference type="PRINTS" id="PR00237">
    <property type="entry name" value="GPCRRHODOPSN"/>
</dbReference>
<dbReference type="GO" id="GO:0004984">
    <property type="term" value="F:olfactory receptor activity"/>
    <property type="evidence" value="ECO:0007669"/>
    <property type="project" value="InterPro"/>
</dbReference>
<dbReference type="PRINTS" id="PR00245">
    <property type="entry name" value="OLFACTORYR"/>
</dbReference>
<comment type="similarity">
    <text evidence="11">Belongs to the G-protein coupled receptor 1 family.</text>
</comment>
<feature type="transmembrane region" description="Helical" evidence="12">
    <location>
        <begin position="100"/>
        <end position="122"/>
    </location>
</feature>
<dbReference type="InterPro" id="IPR000725">
    <property type="entry name" value="Olfact_rcpt"/>
</dbReference>
<feature type="transmembrane region" description="Helical" evidence="12">
    <location>
        <begin position="143"/>
        <end position="164"/>
    </location>
</feature>
<name>A0A6P7WW71_9AMPH</name>
<gene>
    <name evidence="15" type="primary">LOC115457219</name>
</gene>
<keyword evidence="5 12" id="KW-0552">Olfaction</keyword>
<dbReference type="PROSITE" id="PS50262">
    <property type="entry name" value="G_PROTEIN_RECEP_F1_2"/>
    <property type="match status" value="1"/>
</dbReference>
<dbReference type="Pfam" id="PF13853">
    <property type="entry name" value="7tm_4"/>
    <property type="match status" value="1"/>
</dbReference>
<dbReference type="GO" id="GO:0005886">
    <property type="term" value="C:plasma membrane"/>
    <property type="evidence" value="ECO:0007669"/>
    <property type="project" value="UniProtKB-SubCell"/>
</dbReference>
<sequence>MMRWENRSSVTEFFLLGFSPEYPALQGVLFFLFFLAYVVTLQGNALLFLLTCLEPRLHTPMYFFLANLSFLDVCTSTTTVPRLLVDLLQPRQGISILSCFLQLFLVTALNTTELMLLTVMAYDRYVAVCCPLQYTMIMNRGMCINLATCSWVGGCLHSLIHTLLAARLPFCGSNQVNQFFCNAPQLLELSCADTTINEVALLLTGVALSGFFPVILISYARILAAVQRSRAAGERRGKALSTCASHLMVVVMFYGSAAATCLAGRGGAGSVFYTAITPMLNPIIYSLRNQEVRGAWRKMTGRKGRVT</sequence>
<protein>
    <recommendedName>
        <fullName evidence="12">Olfactory receptor</fullName>
    </recommendedName>
</protein>
<dbReference type="AlphaFoldDB" id="A0A6P7WW71"/>
<evidence type="ECO:0000256" key="9">
    <source>
        <dbReference type="ARBA" id="ARBA00023170"/>
    </source>
</evidence>
<evidence type="ECO:0000256" key="12">
    <source>
        <dbReference type="RuleBase" id="RU363047"/>
    </source>
</evidence>
<evidence type="ECO:0000313" key="15">
    <source>
        <dbReference type="RefSeq" id="XP_030042505.1"/>
    </source>
</evidence>
<feature type="transmembrane region" description="Helical" evidence="12">
    <location>
        <begin position="271"/>
        <end position="288"/>
    </location>
</feature>
<accession>A0A6P7WW71</accession>
<dbReference type="SUPFAM" id="SSF81321">
    <property type="entry name" value="Family A G protein-coupled receptor-like"/>
    <property type="match status" value="1"/>
</dbReference>
<evidence type="ECO:0000256" key="8">
    <source>
        <dbReference type="ARBA" id="ARBA00023136"/>
    </source>
</evidence>
<evidence type="ECO:0000256" key="10">
    <source>
        <dbReference type="ARBA" id="ARBA00023224"/>
    </source>
</evidence>
<keyword evidence="4 11" id="KW-0812">Transmembrane</keyword>
<feature type="transmembrane region" description="Helical" evidence="12">
    <location>
        <begin position="62"/>
        <end position="80"/>
    </location>
</feature>
<keyword evidence="14" id="KW-1185">Reference proteome</keyword>
<keyword evidence="10 11" id="KW-0807">Transducer</keyword>
<evidence type="ECO:0000313" key="14">
    <source>
        <dbReference type="Proteomes" id="UP000515156"/>
    </source>
</evidence>
<dbReference type="PROSITE" id="PS00237">
    <property type="entry name" value="G_PROTEIN_RECEP_F1_1"/>
    <property type="match status" value="1"/>
</dbReference>
<feature type="transmembrane region" description="Helical" evidence="12">
    <location>
        <begin position="199"/>
        <end position="222"/>
    </location>
</feature>
<keyword evidence="8 12" id="KW-0472">Membrane</keyword>
<organism evidence="14 15">
    <name type="scientific">Microcaecilia unicolor</name>
    <dbReference type="NCBI Taxonomy" id="1415580"/>
    <lineage>
        <taxon>Eukaryota</taxon>
        <taxon>Metazoa</taxon>
        <taxon>Chordata</taxon>
        <taxon>Craniata</taxon>
        <taxon>Vertebrata</taxon>
        <taxon>Euteleostomi</taxon>
        <taxon>Amphibia</taxon>
        <taxon>Gymnophiona</taxon>
        <taxon>Siphonopidae</taxon>
        <taxon>Microcaecilia</taxon>
    </lineage>
</organism>
<feature type="transmembrane region" description="Helical" evidence="12">
    <location>
        <begin position="243"/>
        <end position="265"/>
    </location>
</feature>
<dbReference type="Gene3D" id="1.20.1070.10">
    <property type="entry name" value="Rhodopsin 7-helix transmembrane proteins"/>
    <property type="match status" value="1"/>
</dbReference>
<feature type="domain" description="G-protein coupled receptors family 1 profile" evidence="13">
    <location>
        <begin position="43"/>
        <end position="254"/>
    </location>
</feature>
<evidence type="ECO:0000256" key="2">
    <source>
        <dbReference type="ARBA" id="ARBA00022475"/>
    </source>
</evidence>
<dbReference type="InterPro" id="IPR000276">
    <property type="entry name" value="GPCR_Rhodpsn"/>
</dbReference>
<proteinExistence type="inferred from homology"/>
<evidence type="ECO:0000256" key="1">
    <source>
        <dbReference type="ARBA" id="ARBA00004651"/>
    </source>
</evidence>
<evidence type="ECO:0000256" key="4">
    <source>
        <dbReference type="ARBA" id="ARBA00022692"/>
    </source>
</evidence>
<evidence type="ECO:0000256" key="6">
    <source>
        <dbReference type="ARBA" id="ARBA00022989"/>
    </source>
</evidence>
<evidence type="ECO:0000256" key="3">
    <source>
        <dbReference type="ARBA" id="ARBA00022606"/>
    </source>
</evidence>
<dbReference type="KEGG" id="muo:115457219"/>
<dbReference type="PANTHER" id="PTHR26453">
    <property type="entry name" value="OLFACTORY RECEPTOR"/>
    <property type="match status" value="1"/>
</dbReference>
<keyword evidence="2 12" id="KW-1003">Cell membrane</keyword>
<dbReference type="InterPro" id="IPR017452">
    <property type="entry name" value="GPCR_Rhodpsn_7TM"/>
</dbReference>
<keyword evidence="9 11" id="KW-0675">Receptor</keyword>
<dbReference type="FunFam" id="1.20.1070.10:FF:000015">
    <property type="entry name" value="Olfactory receptor"/>
    <property type="match status" value="1"/>
</dbReference>
<keyword evidence="3 12" id="KW-0716">Sensory transduction</keyword>
<evidence type="ECO:0000256" key="7">
    <source>
        <dbReference type="ARBA" id="ARBA00023040"/>
    </source>
</evidence>
<dbReference type="RefSeq" id="XP_030042505.1">
    <property type="nucleotide sequence ID" value="XM_030186645.1"/>
</dbReference>
<comment type="subcellular location">
    <subcellularLocation>
        <location evidence="1 12">Cell membrane</location>
        <topology evidence="1 12">Multi-pass membrane protein</topology>
    </subcellularLocation>
</comment>
<reference evidence="15" key="1">
    <citation type="submission" date="2025-08" db="UniProtKB">
        <authorList>
            <consortium name="RefSeq"/>
        </authorList>
    </citation>
    <scope>IDENTIFICATION</scope>
</reference>
<keyword evidence="7 11" id="KW-0297">G-protein coupled receptor</keyword>
<evidence type="ECO:0000256" key="11">
    <source>
        <dbReference type="RuleBase" id="RU000688"/>
    </source>
</evidence>
<dbReference type="Proteomes" id="UP000515156">
    <property type="component" value="Chromosome 14"/>
</dbReference>
<dbReference type="CDD" id="cd13954">
    <property type="entry name" value="7tmA_OR"/>
    <property type="match status" value="1"/>
</dbReference>
<evidence type="ECO:0000259" key="13">
    <source>
        <dbReference type="PROSITE" id="PS50262"/>
    </source>
</evidence>